<protein>
    <submittedName>
        <fullName evidence="1">Uncharacterized protein</fullName>
    </submittedName>
</protein>
<sequence>MAPKAQKLITISEGITITGSVGVNSIRLLSNKRNISMFSCAITQHTLRRRKEHSDFYIPLKIEYYIELQFDITVSIKIQDYSCPFCIFQKKNRLTLTFLFV</sequence>
<evidence type="ECO:0000313" key="1">
    <source>
        <dbReference type="EMBL" id="CAH1406630.1"/>
    </source>
</evidence>
<dbReference type="AlphaFoldDB" id="A0A9P0MW78"/>
<organism evidence="1 2">
    <name type="scientific">Nezara viridula</name>
    <name type="common">Southern green stink bug</name>
    <name type="synonym">Cimex viridulus</name>
    <dbReference type="NCBI Taxonomy" id="85310"/>
    <lineage>
        <taxon>Eukaryota</taxon>
        <taxon>Metazoa</taxon>
        <taxon>Ecdysozoa</taxon>
        <taxon>Arthropoda</taxon>
        <taxon>Hexapoda</taxon>
        <taxon>Insecta</taxon>
        <taxon>Pterygota</taxon>
        <taxon>Neoptera</taxon>
        <taxon>Paraneoptera</taxon>
        <taxon>Hemiptera</taxon>
        <taxon>Heteroptera</taxon>
        <taxon>Panheteroptera</taxon>
        <taxon>Pentatomomorpha</taxon>
        <taxon>Pentatomoidea</taxon>
        <taxon>Pentatomidae</taxon>
        <taxon>Pentatominae</taxon>
        <taxon>Nezara</taxon>
    </lineage>
</organism>
<dbReference type="EMBL" id="OV725082">
    <property type="protein sequence ID" value="CAH1406630.1"/>
    <property type="molecule type" value="Genomic_DNA"/>
</dbReference>
<name>A0A9P0MW78_NEZVI</name>
<reference evidence="1" key="1">
    <citation type="submission" date="2022-01" db="EMBL/GenBank/DDBJ databases">
        <authorList>
            <person name="King R."/>
        </authorList>
    </citation>
    <scope>NUCLEOTIDE SEQUENCE</scope>
</reference>
<keyword evidence="2" id="KW-1185">Reference proteome</keyword>
<dbReference type="Proteomes" id="UP001152798">
    <property type="component" value="Chromosome 6"/>
</dbReference>
<accession>A0A9P0MW78</accession>
<evidence type="ECO:0000313" key="2">
    <source>
        <dbReference type="Proteomes" id="UP001152798"/>
    </source>
</evidence>
<proteinExistence type="predicted"/>
<gene>
    <name evidence="1" type="ORF">NEZAVI_LOCUS14523</name>
</gene>